<protein>
    <submittedName>
        <fullName evidence="8">DNA-directed RNA polymerase sigma-70 factor</fullName>
    </submittedName>
</protein>
<name>A0A919WJL0_9BACI</name>
<dbReference type="EMBL" id="BORC01000004">
    <property type="protein sequence ID" value="GIN62864.1"/>
    <property type="molecule type" value="Genomic_DNA"/>
</dbReference>
<dbReference type="InterPro" id="IPR007627">
    <property type="entry name" value="RNA_pol_sigma70_r2"/>
</dbReference>
<dbReference type="PANTHER" id="PTHR43133:SF8">
    <property type="entry name" value="RNA POLYMERASE SIGMA FACTOR HI_1459-RELATED"/>
    <property type="match status" value="1"/>
</dbReference>
<dbReference type="InterPro" id="IPR036388">
    <property type="entry name" value="WH-like_DNA-bd_sf"/>
</dbReference>
<organism evidence="8 9">
    <name type="scientific">Robertmurraya siralis</name>
    <dbReference type="NCBI Taxonomy" id="77777"/>
    <lineage>
        <taxon>Bacteria</taxon>
        <taxon>Bacillati</taxon>
        <taxon>Bacillota</taxon>
        <taxon>Bacilli</taxon>
        <taxon>Bacillales</taxon>
        <taxon>Bacillaceae</taxon>
        <taxon>Robertmurraya</taxon>
    </lineage>
</organism>
<keyword evidence="8" id="KW-0240">DNA-directed RNA polymerase</keyword>
<evidence type="ECO:0000256" key="4">
    <source>
        <dbReference type="ARBA" id="ARBA00023125"/>
    </source>
</evidence>
<accession>A0A919WJL0</accession>
<dbReference type="Gene3D" id="1.10.10.10">
    <property type="entry name" value="Winged helix-like DNA-binding domain superfamily/Winged helix DNA-binding domain"/>
    <property type="match status" value="1"/>
</dbReference>
<dbReference type="PANTHER" id="PTHR43133">
    <property type="entry name" value="RNA POLYMERASE ECF-TYPE SIGMA FACTO"/>
    <property type="match status" value="1"/>
</dbReference>
<dbReference type="GO" id="GO:0006352">
    <property type="term" value="P:DNA-templated transcription initiation"/>
    <property type="evidence" value="ECO:0007669"/>
    <property type="project" value="InterPro"/>
</dbReference>
<dbReference type="GO" id="GO:0003677">
    <property type="term" value="F:DNA binding"/>
    <property type="evidence" value="ECO:0007669"/>
    <property type="project" value="UniProtKB-KW"/>
</dbReference>
<keyword evidence="4" id="KW-0238">DNA-binding</keyword>
<dbReference type="InterPro" id="IPR013249">
    <property type="entry name" value="RNA_pol_sigma70_r4_t2"/>
</dbReference>
<keyword evidence="9" id="KW-1185">Reference proteome</keyword>
<dbReference type="Proteomes" id="UP000682111">
    <property type="component" value="Unassembled WGS sequence"/>
</dbReference>
<proteinExistence type="inferred from homology"/>
<dbReference type="InterPro" id="IPR013324">
    <property type="entry name" value="RNA_pol_sigma_r3/r4-like"/>
</dbReference>
<reference evidence="8" key="1">
    <citation type="submission" date="2021-03" db="EMBL/GenBank/DDBJ databases">
        <title>Antimicrobial resistance genes in bacteria isolated from Japanese honey, and their potential for conferring macrolide and lincosamide resistance in the American foulbrood pathogen Paenibacillus larvae.</title>
        <authorList>
            <person name="Okamoto M."/>
            <person name="Kumagai M."/>
            <person name="Kanamori H."/>
            <person name="Takamatsu D."/>
        </authorList>
    </citation>
    <scope>NUCLEOTIDE SEQUENCE</scope>
    <source>
        <strain evidence="8">J27TS8</strain>
    </source>
</reference>
<evidence type="ECO:0000313" key="9">
    <source>
        <dbReference type="Proteomes" id="UP000682111"/>
    </source>
</evidence>
<gene>
    <name evidence="8" type="ORF">J27TS8_28570</name>
</gene>
<keyword evidence="2" id="KW-0805">Transcription regulation</keyword>
<dbReference type="InterPro" id="IPR013325">
    <property type="entry name" value="RNA_pol_sigma_r2"/>
</dbReference>
<dbReference type="Gene3D" id="1.10.1740.10">
    <property type="match status" value="1"/>
</dbReference>
<dbReference type="AlphaFoldDB" id="A0A919WJL0"/>
<evidence type="ECO:0000259" key="6">
    <source>
        <dbReference type="Pfam" id="PF04542"/>
    </source>
</evidence>
<evidence type="ECO:0000256" key="5">
    <source>
        <dbReference type="ARBA" id="ARBA00023163"/>
    </source>
</evidence>
<dbReference type="InterPro" id="IPR039425">
    <property type="entry name" value="RNA_pol_sigma-70-like"/>
</dbReference>
<dbReference type="InterPro" id="IPR014284">
    <property type="entry name" value="RNA_pol_sigma-70_dom"/>
</dbReference>
<evidence type="ECO:0000256" key="1">
    <source>
        <dbReference type="ARBA" id="ARBA00010641"/>
    </source>
</evidence>
<dbReference type="CDD" id="cd06171">
    <property type="entry name" value="Sigma70_r4"/>
    <property type="match status" value="1"/>
</dbReference>
<dbReference type="SUPFAM" id="SSF88946">
    <property type="entry name" value="Sigma2 domain of RNA polymerase sigma factors"/>
    <property type="match status" value="1"/>
</dbReference>
<keyword evidence="5" id="KW-0804">Transcription</keyword>
<comment type="similarity">
    <text evidence="1">Belongs to the sigma-70 factor family. ECF subfamily.</text>
</comment>
<evidence type="ECO:0000313" key="8">
    <source>
        <dbReference type="EMBL" id="GIN62864.1"/>
    </source>
</evidence>
<dbReference type="GO" id="GO:0000428">
    <property type="term" value="C:DNA-directed RNA polymerase complex"/>
    <property type="evidence" value="ECO:0007669"/>
    <property type="project" value="UniProtKB-KW"/>
</dbReference>
<dbReference type="GO" id="GO:0016987">
    <property type="term" value="F:sigma factor activity"/>
    <property type="evidence" value="ECO:0007669"/>
    <property type="project" value="UniProtKB-KW"/>
</dbReference>
<dbReference type="Pfam" id="PF08281">
    <property type="entry name" value="Sigma70_r4_2"/>
    <property type="match status" value="1"/>
</dbReference>
<dbReference type="RefSeq" id="WP_095309862.1">
    <property type="nucleotide sequence ID" value="NZ_BORC01000004.1"/>
</dbReference>
<evidence type="ECO:0000259" key="7">
    <source>
        <dbReference type="Pfam" id="PF08281"/>
    </source>
</evidence>
<dbReference type="NCBIfam" id="TIGR02937">
    <property type="entry name" value="sigma70-ECF"/>
    <property type="match status" value="1"/>
</dbReference>
<comment type="caution">
    <text evidence="8">The sequence shown here is derived from an EMBL/GenBank/DDBJ whole genome shotgun (WGS) entry which is preliminary data.</text>
</comment>
<feature type="domain" description="RNA polymerase sigma factor 70 region 4 type 2" evidence="7">
    <location>
        <begin position="119"/>
        <end position="170"/>
    </location>
</feature>
<dbReference type="SUPFAM" id="SSF88659">
    <property type="entry name" value="Sigma3 and sigma4 domains of RNA polymerase sigma factors"/>
    <property type="match status" value="1"/>
</dbReference>
<keyword evidence="3" id="KW-0731">Sigma factor</keyword>
<evidence type="ECO:0000256" key="3">
    <source>
        <dbReference type="ARBA" id="ARBA00023082"/>
    </source>
</evidence>
<feature type="domain" description="RNA polymerase sigma-70 region 2" evidence="6">
    <location>
        <begin position="24"/>
        <end position="92"/>
    </location>
</feature>
<dbReference type="Pfam" id="PF04542">
    <property type="entry name" value="Sigma70_r2"/>
    <property type="match status" value="1"/>
</dbReference>
<dbReference type="OrthoDB" id="2678696at2"/>
<sequence length="187" mass="21816">MKSNESNFITRLQAGKEDALEYIIDCYLPLIKGIVHKVIGPLRQEEMVGECVNDIFLSIWQKAEKFRGNGETDFKKWICAIAKYRAIDYYRRGVKKQELSLEHIRVPPSPSMEVEREDDLMELLSQLEPTDQKIFMMRYLMDFNSEEIAEQLAMTKSAVNNRIHRGKKKLKHEISSKGGNYLYEGHL</sequence>
<evidence type="ECO:0000256" key="2">
    <source>
        <dbReference type="ARBA" id="ARBA00023015"/>
    </source>
</evidence>